<organism evidence="4 5">
    <name type="scientific">Wocania arenilitoris</name>
    <dbReference type="NCBI Taxonomy" id="2044858"/>
    <lineage>
        <taxon>Bacteria</taxon>
        <taxon>Pseudomonadati</taxon>
        <taxon>Bacteroidota</taxon>
        <taxon>Flavobacteriia</taxon>
        <taxon>Flavobacteriales</taxon>
        <taxon>Flavobacteriaceae</taxon>
        <taxon>Wocania</taxon>
    </lineage>
</organism>
<dbReference type="PANTHER" id="PTHR23222">
    <property type="entry name" value="PROHIBITIN"/>
    <property type="match status" value="1"/>
</dbReference>
<reference evidence="4" key="1">
    <citation type="submission" date="2022-01" db="EMBL/GenBank/DDBJ databases">
        <title>Draft genome sequence of Sabulilitoribacter arenilitoris KCTC 52401.</title>
        <authorList>
            <person name="Oh J.-S."/>
        </authorList>
    </citation>
    <scope>NUCLEOTIDE SEQUENCE</scope>
    <source>
        <strain evidence="4">HMF6543</strain>
    </source>
</reference>
<comment type="subcellular location">
    <subcellularLocation>
        <location evidence="1">Membrane</location>
        <topology evidence="1">Single-pass membrane protein</topology>
    </subcellularLocation>
</comment>
<dbReference type="AlphaFoldDB" id="A0AAE3EQD1"/>
<keyword evidence="5" id="KW-1185">Reference proteome</keyword>
<proteinExistence type="predicted"/>
<dbReference type="SMART" id="SM00244">
    <property type="entry name" value="PHB"/>
    <property type="match status" value="1"/>
</dbReference>
<protein>
    <submittedName>
        <fullName evidence="4">Prohibitin family protein</fullName>
    </submittedName>
</protein>
<dbReference type="Pfam" id="PF01145">
    <property type="entry name" value="Band_7"/>
    <property type="match status" value="1"/>
</dbReference>
<gene>
    <name evidence="4" type="ORF">L3X37_09920</name>
</gene>
<keyword evidence="2" id="KW-0472">Membrane</keyword>
<dbReference type="Gene3D" id="3.30.479.30">
    <property type="entry name" value="Band 7 domain"/>
    <property type="match status" value="1"/>
</dbReference>
<keyword evidence="2" id="KW-0812">Transmembrane</keyword>
<dbReference type="InterPro" id="IPR036013">
    <property type="entry name" value="Band_7/SPFH_dom_sf"/>
</dbReference>
<dbReference type="PANTHER" id="PTHR23222:SF0">
    <property type="entry name" value="PROHIBITIN 1"/>
    <property type="match status" value="1"/>
</dbReference>
<dbReference type="CDD" id="cd03401">
    <property type="entry name" value="SPFH_prohibitin"/>
    <property type="match status" value="1"/>
</dbReference>
<dbReference type="GO" id="GO:0016020">
    <property type="term" value="C:membrane"/>
    <property type="evidence" value="ECO:0007669"/>
    <property type="project" value="UniProtKB-SubCell"/>
</dbReference>
<feature type="domain" description="Band 7" evidence="3">
    <location>
        <begin position="24"/>
        <end position="189"/>
    </location>
</feature>
<comment type="caution">
    <text evidence="4">The sequence shown here is derived from an EMBL/GenBank/DDBJ whole genome shotgun (WGS) entry which is preliminary data.</text>
</comment>
<name>A0AAE3EQD1_9FLAO</name>
<evidence type="ECO:0000259" key="3">
    <source>
        <dbReference type="SMART" id="SM00244"/>
    </source>
</evidence>
<dbReference type="InterPro" id="IPR000163">
    <property type="entry name" value="Prohibitin"/>
</dbReference>
<dbReference type="EMBL" id="JAKKDU010000010">
    <property type="protein sequence ID" value="MCF7568682.1"/>
    <property type="molecule type" value="Genomic_DNA"/>
</dbReference>
<keyword evidence="2" id="KW-1133">Transmembrane helix</keyword>
<feature type="transmembrane region" description="Helical" evidence="2">
    <location>
        <begin position="7"/>
        <end position="27"/>
    </location>
</feature>
<accession>A0AAE3EQD1</accession>
<evidence type="ECO:0000313" key="4">
    <source>
        <dbReference type="EMBL" id="MCF7568682.1"/>
    </source>
</evidence>
<evidence type="ECO:0000313" key="5">
    <source>
        <dbReference type="Proteomes" id="UP001199795"/>
    </source>
</evidence>
<dbReference type="Proteomes" id="UP001199795">
    <property type="component" value="Unassembled WGS sequence"/>
</dbReference>
<dbReference type="InterPro" id="IPR001107">
    <property type="entry name" value="Band_7"/>
</dbReference>
<dbReference type="SUPFAM" id="SSF117892">
    <property type="entry name" value="Band 7/SPFH domain"/>
    <property type="match status" value="1"/>
</dbReference>
<dbReference type="RefSeq" id="WP_237240021.1">
    <property type="nucleotide sequence ID" value="NZ_JAKKDU010000010.1"/>
</dbReference>
<evidence type="ECO:0000256" key="2">
    <source>
        <dbReference type="SAM" id="Phobius"/>
    </source>
</evidence>
<evidence type="ECO:0000256" key="1">
    <source>
        <dbReference type="ARBA" id="ARBA00004167"/>
    </source>
</evidence>
<sequence>MEKLPKIALPFIIVAIVLVIILSKSAVTIGSGEAGVLFKTFGEGVVVDEPPMGEGFHIVAPWNKVYIYEVRQQELFEKMKVLSSNGLEIQIDASAWYEPVYSDLGNLHQSLGQNYLQRVIQPAIRSAARSVVGRYTPEQLYSSKRDAIQDEIFAETKKILDKQYVQLNEVLVRDVTLPNTIKEAIERKLRQEQESLEYEFRLVTASKEAEKVIIEAKGKAESNRILSASLTDKILQDKGIEATVKLSESPNSKVIVIGSGDSGLPIILGNQ</sequence>